<dbReference type="AlphaFoldDB" id="A0A5D2JDV3"/>
<protein>
    <submittedName>
        <fullName evidence="1">Uncharacterized protein</fullName>
    </submittedName>
</protein>
<evidence type="ECO:0000313" key="2">
    <source>
        <dbReference type="Proteomes" id="UP000322667"/>
    </source>
</evidence>
<keyword evidence="2" id="KW-1185">Reference proteome</keyword>
<proteinExistence type="predicted"/>
<evidence type="ECO:0000313" key="1">
    <source>
        <dbReference type="EMBL" id="TYH52850.1"/>
    </source>
</evidence>
<dbReference type="Proteomes" id="UP000322667">
    <property type="component" value="Chromosome D09"/>
</dbReference>
<sequence length="51" mass="5748">MLCCVLLKEEVQALKARPAHRKIYCFIGGTAANIVFVCMDRRVLENSYCGI</sequence>
<organism evidence="1 2">
    <name type="scientific">Gossypium tomentosum</name>
    <name type="common">Hawaiian cotton</name>
    <name type="synonym">Gossypium sandvicense</name>
    <dbReference type="NCBI Taxonomy" id="34277"/>
    <lineage>
        <taxon>Eukaryota</taxon>
        <taxon>Viridiplantae</taxon>
        <taxon>Streptophyta</taxon>
        <taxon>Embryophyta</taxon>
        <taxon>Tracheophyta</taxon>
        <taxon>Spermatophyta</taxon>
        <taxon>Magnoliopsida</taxon>
        <taxon>eudicotyledons</taxon>
        <taxon>Gunneridae</taxon>
        <taxon>Pentapetalae</taxon>
        <taxon>rosids</taxon>
        <taxon>malvids</taxon>
        <taxon>Malvales</taxon>
        <taxon>Malvaceae</taxon>
        <taxon>Malvoideae</taxon>
        <taxon>Gossypium</taxon>
    </lineage>
</organism>
<reference evidence="1 2" key="1">
    <citation type="submission" date="2019-07" db="EMBL/GenBank/DDBJ databases">
        <title>WGS assembly of Gossypium tomentosum.</title>
        <authorList>
            <person name="Chen Z.J."/>
            <person name="Sreedasyam A."/>
            <person name="Ando A."/>
            <person name="Song Q."/>
            <person name="De L."/>
            <person name="Hulse-Kemp A."/>
            <person name="Ding M."/>
            <person name="Ye W."/>
            <person name="Kirkbride R."/>
            <person name="Jenkins J."/>
            <person name="Plott C."/>
            <person name="Lovell J."/>
            <person name="Lin Y.-M."/>
            <person name="Vaughn R."/>
            <person name="Liu B."/>
            <person name="Li W."/>
            <person name="Simpson S."/>
            <person name="Scheffler B."/>
            <person name="Saski C."/>
            <person name="Grover C."/>
            <person name="Hu G."/>
            <person name="Conover J."/>
            <person name="Carlson J."/>
            <person name="Shu S."/>
            <person name="Boston L."/>
            <person name="Williams M."/>
            <person name="Peterson D."/>
            <person name="Mcgee K."/>
            <person name="Jones D."/>
            <person name="Wendel J."/>
            <person name="Stelly D."/>
            <person name="Grimwood J."/>
            <person name="Schmutz J."/>
        </authorList>
    </citation>
    <scope>NUCLEOTIDE SEQUENCE [LARGE SCALE GENOMIC DNA]</scope>
    <source>
        <strain evidence="1">7179.01</strain>
    </source>
</reference>
<name>A0A5D2JDV3_GOSTO</name>
<accession>A0A5D2JDV3</accession>
<dbReference type="EMBL" id="CM017631">
    <property type="protein sequence ID" value="TYH52850.1"/>
    <property type="molecule type" value="Genomic_DNA"/>
</dbReference>
<gene>
    <name evidence="1" type="ORF">ES332_D09G056500v1</name>
</gene>